<dbReference type="PROSITE" id="PS51384">
    <property type="entry name" value="FAD_FR"/>
    <property type="match status" value="1"/>
</dbReference>
<dbReference type="Gene3D" id="3.40.50.80">
    <property type="entry name" value="Nucleotide-binding domain of ferredoxin-NADP reductase (FNR) module"/>
    <property type="match status" value="1"/>
</dbReference>
<evidence type="ECO:0000313" key="3">
    <source>
        <dbReference type="EMBL" id="AGC71701.1"/>
    </source>
</evidence>
<dbReference type="PANTHER" id="PTHR47354">
    <property type="entry name" value="NADH OXIDOREDUCTASE HCR"/>
    <property type="match status" value="1"/>
</dbReference>
<dbReference type="Gene3D" id="3.10.20.30">
    <property type="match status" value="1"/>
</dbReference>
<dbReference type="InterPro" id="IPR001433">
    <property type="entry name" value="OxRdtase_FAD/NAD-bd"/>
</dbReference>
<accession>L7VWD8</accession>
<organism evidence="3">
    <name type="scientific">uncultured bacterium A1Q1_fos_300</name>
    <dbReference type="NCBI Taxonomy" id="1256571"/>
    <lineage>
        <taxon>Bacteria</taxon>
        <taxon>environmental samples</taxon>
    </lineage>
</organism>
<proteinExistence type="predicted"/>
<feature type="domain" description="FAD-binding FR-type" evidence="2">
    <location>
        <begin position="387"/>
        <end position="487"/>
    </location>
</feature>
<dbReference type="AlphaFoldDB" id="L7VWD8"/>
<dbReference type="InterPro" id="IPR017927">
    <property type="entry name" value="FAD-bd_FR_type"/>
</dbReference>
<dbReference type="InterPro" id="IPR001041">
    <property type="entry name" value="2Fe-2S_ferredoxin-type"/>
</dbReference>
<dbReference type="SUPFAM" id="SSF54292">
    <property type="entry name" value="2Fe-2S ferredoxin-like"/>
    <property type="match status" value="1"/>
</dbReference>
<dbReference type="Gene3D" id="2.40.30.10">
    <property type="entry name" value="Translation factors"/>
    <property type="match status" value="1"/>
</dbReference>
<dbReference type="InterPro" id="IPR039261">
    <property type="entry name" value="FNR_nucleotide-bd"/>
</dbReference>
<dbReference type="InterPro" id="IPR017938">
    <property type="entry name" value="Riboflavin_synthase-like_b-brl"/>
</dbReference>
<dbReference type="InterPro" id="IPR050415">
    <property type="entry name" value="MRET"/>
</dbReference>
<dbReference type="GO" id="GO:0051536">
    <property type="term" value="F:iron-sulfur cluster binding"/>
    <property type="evidence" value="ECO:0007669"/>
    <property type="project" value="InterPro"/>
</dbReference>
<dbReference type="GO" id="GO:0006629">
    <property type="term" value="P:lipid metabolic process"/>
    <property type="evidence" value="ECO:0007669"/>
    <property type="project" value="InterPro"/>
</dbReference>
<dbReference type="InterPro" id="IPR036010">
    <property type="entry name" value="2Fe-2S_ferredoxin-like_sf"/>
</dbReference>
<feature type="domain" description="2Fe-2S ferredoxin-type" evidence="1">
    <location>
        <begin position="622"/>
        <end position="699"/>
    </location>
</feature>
<name>L7VWD8_9BACT</name>
<evidence type="ECO:0000259" key="2">
    <source>
        <dbReference type="PROSITE" id="PS51384"/>
    </source>
</evidence>
<dbReference type="Pfam" id="PF00175">
    <property type="entry name" value="NAD_binding_1"/>
    <property type="match status" value="1"/>
</dbReference>
<evidence type="ECO:0000259" key="1">
    <source>
        <dbReference type="PROSITE" id="PS51085"/>
    </source>
</evidence>
<reference evidence="3" key="1">
    <citation type="submission" date="2012-09" db="EMBL/GenBank/DDBJ databases">
        <title>Metagenomic Characterization of a Microbial Community in Wastewater Detects High Levels of Antibiotic Resistance.</title>
        <authorList>
            <person name="Abrams M."/>
            <person name="Caldwell A."/>
            <person name="Vandaei E."/>
            <person name="Lee W."/>
            <person name="Perrott J."/>
            <person name="Khan S.Y."/>
            <person name="Ta J."/>
            <person name="Romero D."/>
            <person name="Nguyen V."/>
            <person name="Pourmand N."/>
            <person name="Ouverney C.C."/>
        </authorList>
    </citation>
    <scope>NUCLEOTIDE SEQUENCE</scope>
</reference>
<dbReference type="InterPro" id="IPR005804">
    <property type="entry name" value="FA_desaturase_dom"/>
</dbReference>
<dbReference type="SUPFAM" id="SSF63380">
    <property type="entry name" value="Riboflavin synthase domain-like"/>
    <property type="match status" value="1"/>
</dbReference>
<dbReference type="InterPro" id="IPR008333">
    <property type="entry name" value="Cbr1-like_FAD-bd_dom"/>
</dbReference>
<dbReference type="Pfam" id="PF00970">
    <property type="entry name" value="FAD_binding_6"/>
    <property type="match status" value="1"/>
</dbReference>
<dbReference type="PROSITE" id="PS51085">
    <property type="entry name" value="2FE2S_FER_2"/>
    <property type="match status" value="1"/>
</dbReference>
<sequence>MARNLYGYSPETIEAFGREIEELYNRTKAKVGVEDLKIMQDLDRYSRYFDITGRALIHLSPEPVTYMAGIGLLAAHFVMEFTNGHNILHGHYDDIPDNGHINSRDFRWDNTMDETDWKFEHHVCHHPFTNIDGKDHDYGYLYYRISARQEWQPRHAFQIAALMAMPGIMTYYMPGYIATARAFFENRAPLTWKTYGPAVMSVSQALGRDYLLYPLLAGPLFPKVFLGNMMARVLAGAHLMYMLVFEHHGADIPLVDEPENESKYEFYLRQVLTSRNYHVPEWYERLLMGSINTHMEHHLFPDLPFNRLMDVSGEVAAICKKYDVPYKKTSVWEAFVDLISEGLNQSLPTKPGESALSLLLNPVELIGRIADGAKKSWLPLLTGNSNTAFSGAIVEKVVMLSSDVAAITLTNPWPEARFHPGQYISVNMESLGRKETRQYSITRFTPQTISIAVRKIEGGKVSPQMHALKPGSSVELVGKIKGDFTLDVADKNILFVAGGVGLTPILAMLENLESDQDAVLIYFNRGAEHVLFKADLEKLTKAKRVRVFHVLDSDADGRYSLQNIRRHAPDFESRAIYTCAPQVMLELFEKDLASVGFDMQRYHTERFVAKQAPKLPKSGVTHTVRFLNSRKDVELDENETLLSAIEAAGIVIPTGCRAGMCKACSVQLDSGATDKHKKGFQGLITTCNTYPRSAVDLWV</sequence>
<dbReference type="GO" id="GO:0016491">
    <property type="term" value="F:oxidoreductase activity"/>
    <property type="evidence" value="ECO:0007669"/>
    <property type="project" value="InterPro"/>
</dbReference>
<dbReference type="InterPro" id="IPR012675">
    <property type="entry name" value="Beta-grasp_dom_sf"/>
</dbReference>
<dbReference type="CDD" id="cd00207">
    <property type="entry name" value="fer2"/>
    <property type="match status" value="1"/>
</dbReference>
<dbReference type="PRINTS" id="PR00410">
    <property type="entry name" value="PHEHYDRXLASE"/>
</dbReference>
<dbReference type="Pfam" id="PF00111">
    <property type="entry name" value="Fer2"/>
    <property type="match status" value="1"/>
</dbReference>
<dbReference type="SUPFAM" id="SSF52343">
    <property type="entry name" value="Ferredoxin reductase-like, C-terminal NADP-linked domain"/>
    <property type="match status" value="1"/>
</dbReference>
<dbReference type="Pfam" id="PF00487">
    <property type="entry name" value="FA_desaturase"/>
    <property type="match status" value="1"/>
</dbReference>
<dbReference type="PANTHER" id="PTHR47354:SF5">
    <property type="entry name" value="PROTEIN RFBI"/>
    <property type="match status" value="1"/>
</dbReference>
<protein>
    <submittedName>
        <fullName evidence="3">Flavodoxin reductases (Ferredoxin-NADPH reductases) family 1</fullName>
    </submittedName>
</protein>
<dbReference type="EMBL" id="JX649880">
    <property type="protein sequence ID" value="AGC71701.1"/>
    <property type="molecule type" value="Genomic_DNA"/>
</dbReference>